<accession>A0A9W6V653</accession>
<sequence>MLSSTPDLSGAASAVQQAGGRAVGEIRRAAASVRLGEPPIVVNDGQRWKYFSAGVIVAIALVVTGIVLRTKGLF</sequence>
<organism evidence="3 4">
    <name type="scientific">Actinokineospora globicatena</name>
    <dbReference type="NCBI Taxonomy" id="103729"/>
    <lineage>
        <taxon>Bacteria</taxon>
        <taxon>Bacillati</taxon>
        <taxon>Actinomycetota</taxon>
        <taxon>Actinomycetes</taxon>
        <taxon>Pseudonocardiales</taxon>
        <taxon>Pseudonocardiaceae</taxon>
        <taxon>Actinokineospora</taxon>
    </lineage>
</organism>
<feature type="region of interest" description="Disordered" evidence="1">
    <location>
        <begin position="1"/>
        <end position="21"/>
    </location>
</feature>
<feature type="transmembrane region" description="Helical" evidence="2">
    <location>
        <begin position="48"/>
        <end position="68"/>
    </location>
</feature>
<keyword evidence="4" id="KW-1185">Reference proteome</keyword>
<dbReference type="Proteomes" id="UP001165042">
    <property type="component" value="Unassembled WGS sequence"/>
</dbReference>
<protein>
    <submittedName>
        <fullName evidence="3">Uncharacterized protein</fullName>
    </submittedName>
</protein>
<reference evidence="3" key="1">
    <citation type="submission" date="2023-02" db="EMBL/GenBank/DDBJ databases">
        <title>Actinokineospora globicatena NBRC 15670.</title>
        <authorList>
            <person name="Ichikawa N."/>
            <person name="Sato H."/>
            <person name="Tonouchi N."/>
        </authorList>
    </citation>
    <scope>NUCLEOTIDE SEQUENCE</scope>
    <source>
        <strain evidence="3">NBRC 15670</strain>
    </source>
</reference>
<dbReference type="RefSeq" id="WP_285609725.1">
    <property type="nucleotide sequence ID" value="NZ_BSSD01000002.1"/>
</dbReference>
<evidence type="ECO:0000256" key="2">
    <source>
        <dbReference type="SAM" id="Phobius"/>
    </source>
</evidence>
<name>A0A9W6V653_9PSEU</name>
<keyword evidence="2" id="KW-0812">Transmembrane</keyword>
<evidence type="ECO:0000256" key="1">
    <source>
        <dbReference type="SAM" id="MobiDB-lite"/>
    </source>
</evidence>
<dbReference type="AlphaFoldDB" id="A0A9W6V653"/>
<proteinExistence type="predicted"/>
<evidence type="ECO:0000313" key="3">
    <source>
        <dbReference type="EMBL" id="GLW91175.1"/>
    </source>
</evidence>
<gene>
    <name evidence="3" type="ORF">Aglo03_19910</name>
</gene>
<keyword evidence="2" id="KW-1133">Transmembrane helix</keyword>
<comment type="caution">
    <text evidence="3">The sequence shown here is derived from an EMBL/GenBank/DDBJ whole genome shotgun (WGS) entry which is preliminary data.</text>
</comment>
<feature type="compositionally biased region" description="Low complexity" evidence="1">
    <location>
        <begin position="9"/>
        <end position="20"/>
    </location>
</feature>
<evidence type="ECO:0000313" key="4">
    <source>
        <dbReference type="Proteomes" id="UP001165042"/>
    </source>
</evidence>
<dbReference type="EMBL" id="BSSD01000002">
    <property type="protein sequence ID" value="GLW91175.1"/>
    <property type="molecule type" value="Genomic_DNA"/>
</dbReference>
<keyword evidence="2" id="KW-0472">Membrane</keyword>